<keyword evidence="5" id="KW-0548">Nucleotidyltransferase</keyword>
<feature type="domain" description="DUF4283" evidence="4">
    <location>
        <begin position="38"/>
        <end position="120"/>
    </location>
</feature>
<reference key="1">
    <citation type="journal article" date="1999" name="Nature">
        <title>Sequence and analysis of chromosome 2 of the plant Arabidopsis thaliana.</title>
        <authorList>
            <person name="Lin X."/>
            <person name="Kaul S."/>
            <person name="Rounsley S."/>
            <person name="Shea T.P."/>
            <person name="Benito M.I."/>
            <person name="Town C.D."/>
            <person name="Fujii C.Y."/>
            <person name="Mason T."/>
            <person name="Bowman C.L."/>
            <person name="Barnstead M."/>
            <person name="Feldblyum T.V."/>
            <person name="Buell C.R."/>
            <person name="Ketchum K.A."/>
            <person name="Lee J."/>
            <person name="Ronning C.M."/>
            <person name="Koo H.L."/>
            <person name="Moffat K.S."/>
            <person name="Cronin L.A."/>
            <person name="Shen M."/>
            <person name="Pai G."/>
            <person name="Van Aken S."/>
            <person name="Umayam L."/>
            <person name="Tallon L.J."/>
            <person name="Gill J.E."/>
            <person name="Adams M.D."/>
            <person name="Carrera A.J."/>
            <person name="Creasy T.H."/>
            <person name="Goodman H.M."/>
            <person name="Somerville C.R."/>
            <person name="Copenhaver G.P."/>
            <person name="Preuss D."/>
            <person name="Nierman W.C."/>
            <person name="White O."/>
            <person name="Eisen J.A."/>
            <person name="Salzberg S.L."/>
            <person name="Fraser C.M."/>
            <person name="Venter J.C."/>
        </authorList>
    </citation>
    <scope>NUCLEOTIDE SEQUENCE [LARGE SCALE GENOMIC DNA]</scope>
    <source>
        <strain>cv. Columbia</strain>
    </source>
</reference>
<feature type="compositionally biased region" description="Basic and acidic residues" evidence="1">
    <location>
        <begin position="304"/>
        <end position="329"/>
    </location>
</feature>
<dbReference type="EMBL" id="AC006920">
    <property type="protein sequence ID" value="AAD22286.1"/>
    <property type="molecule type" value="Genomic_DNA"/>
</dbReference>
<dbReference type="GO" id="GO:0003676">
    <property type="term" value="F:nucleic acid binding"/>
    <property type="evidence" value="ECO:0007669"/>
    <property type="project" value="InterPro"/>
</dbReference>
<accession>Q9SJP3</accession>
<dbReference type="ExpressionAtlas" id="Q9SJP3">
    <property type="expression patterns" value="baseline and differential"/>
</dbReference>
<dbReference type="InterPro" id="IPR025558">
    <property type="entry name" value="DUF4283"/>
</dbReference>
<feature type="compositionally biased region" description="Polar residues" evidence="1">
    <location>
        <begin position="349"/>
        <end position="362"/>
    </location>
</feature>
<dbReference type="InterPro" id="IPR044730">
    <property type="entry name" value="RNase_H-like_dom_plant"/>
</dbReference>
<dbReference type="InterPro" id="IPR040256">
    <property type="entry name" value="At4g02000-like"/>
</dbReference>
<dbReference type="GO" id="GO:0004523">
    <property type="term" value="F:RNA-DNA hybrid ribonuclease activity"/>
    <property type="evidence" value="ECO:0007669"/>
    <property type="project" value="InterPro"/>
</dbReference>
<organism evidence="5">
    <name type="scientific">Arabidopsis thaliana</name>
    <name type="common">Mouse-ear cress</name>
    <dbReference type="NCBI Taxonomy" id="3702"/>
    <lineage>
        <taxon>Eukaryota</taxon>
        <taxon>Viridiplantae</taxon>
        <taxon>Streptophyta</taxon>
        <taxon>Embryophyta</taxon>
        <taxon>Tracheophyta</taxon>
        <taxon>Spermatophyta</taxon>
        <taxon>Magnoliopsida</taxon>
        <taxon>eudicotyledons</taxon>
        <taxon>Gunneridae</taxon>
        <taxon>Pentapetalae</taxon>
        <taxon>rosids</taxon>
        <taxon>malvids</taxon>
        <taxon>Brassicales</taxon>
        <taxon>Brassicaceae</taxon>
        <taxon>Camelineae</taxon>
        <taxon>Arabidopsis</taxon>
    </lineage>
</organism>
<feature type="region of interest" description="Disordered" evidence="1">
    <location>
        <begin position="258"/>
        <end position="405"/>
    </location>
</feature>
<dbReference type="Pfam" id="PF13456">
    <property type="entry name" value="RVT_3"/>
    <property type="match status" value="1"/>
</dbReference>
<evidence type="ECO:0000313" key="5">
    <source>
        <dbReference type="EMBL" id="AAD22286.1"/>
    </source>
</evidence>
<dbReference type="Gene3D" id="3.30.420.10">
    <property type="entry name" value="Ribonuclease H-like superfamily/Ribonuclease H"/>
    <property type="match status" value="1"/>
</dbReference>
<feature type="compositionally biased region" description="Low complexity" evidence="1">
    <location>
        <begin position="235"/>
        <end position="244"/>
    </location>
</feature>
<evidence type="ECO:0000259" key="2">
    <source>
        <dbReference type="Pfam" id="PF00078"/>
    </source>
</evidence>
<feature type="region of interest" description="Disordered" evidence="1">
    <location>
        <begin position="1"/>
        <end position="31"/>
    </location>
</feature>
<dbReference type="Pfam" id="PF00078">
    <property type="entry name" value="RVT_1"/>
    <property type="match status" value="1"/>
</dbReference>
<dbReference type="InterPro" id="IPR002156">
    <property type="entry name" value="RNaseH_domain"/>
</dbReference>
<dbReference type="Pfam" id="PF14111">
    <property type="entry name" value="DUF4283"/>
    <property type="match status" value="1"/>
</dbReference>
<keyword evidence="5" id="KW-0695">RNA-directed DNA polymerase</keyword>
<dbReference type="InterPro" id="IPR036397">
    <property type="entry name" value="RNaseH_sf"/>
</dbReference>
<feature type="domain" description="RNase H type-1" evidence="3">
    <location>
        <begin position="1184"/>
        <end position="1303"/>
    </location>
</feature>
<dbReference type="GO" id="GO:0003964">
    <property type="term" value="F:RNA-directed DNA polymerase activity"/>
    <property type="evidence" value="ECO:0007669"/>
    <property type="project" value="UniProtKB-KW"/>
</dbReference>
<reference evidence="5" key="2">
    <citation type="submission" date="2000-03" db="EMBL/GenBank/DDBJ databases">
        <authorList>
            <person name="Lin X."/>
            <person name="Kaul S."/>
            <person name="Shea T.P."/>
            <person name="Fujii C.Y."/>
            <person name="Shen M."/>
            <person name="VanAken S.E."/>
            <person name="Barnstead M.E."/>
            <person name="Mason T.M."/>
            <person name="Bowman C.L."/>
            <person name="Ronning C.M."/>
            <person name="Benito M.-I."/>
            <person name="Carrera A.J."/>
            <person name="Creasy T.H."/>
            <person name="Buell C.R."/>
            <person name="Town C.D."/>
            <person name="Nierman W.C."/>
            <person name="Fraser C.M."/>
            <person name="Venter J.C."/>
        </authorList>
    </citation>
    <scope>NUCLEOTIDE SEQUENCE</scope>
</reference>
<dbReference type="InterPro" id="IPR012337">
    <property type="entry name" value="RNaseH-like_sf"/>
</dbReference>
<dbReference type="SUPFAM" id="SSF53098">
    <property type="entry name" value="Ribonuclease H-like"/>
    <property type="match status" value="1"/>
</dbReference>
<evidence type="ECO:0000256" key="1">
    <source>
        <dbReference type="SAM" id="MobiDB-lite"/>
    </source>
</evidence>
<reference evidence="5" key="3">
    <citation type="submission" date="2002-02" db="EMBL/GenBank/DDBJ databases">
        <authorList>
            <person name="Town C.D."/>
            <person name="Kaul S."/>
        </authorList>
    </citation>
    <scope>NUCLEOTIDE SEQUENCE</scope>
</reference>
<evidence type="ECO:0000259" key="4">
    <source>
        <dbReference type="Pfam" id="PF14111"/>
    </source>
</evidence>
<feature type="region of interest" description="Disordered" evidence="1">
    <location>
        <begin position="218"/>
        <end position="244"/>
    </location>
</feature>
<dbReference type="InterPro" id="IPR000477">
    <property type="entry name" value="RT_dom"/>
</dbReference>
<gene>
    <name evidence="5" type="ordered locus">At2g15380</name>
</gene>
<feature type="domain" description="Reverse transcriptase" evidence="2">
    <location>
        <begin position="756"/>
        <end position="904"/>
    </location>
</feature>
<dbReference type="PANTHER" id="PTHR31286">
    <property type="entry name" value="GLYCINE-RICH CELL WALL STRUCTURAL PROTEIN 1.8-LIKE"/>
    <property type="match status" value="1"/>
</dbReference>
<name>Q9SJP3_ARATH</name>
<protein>
    <submittedName>
        <fullName evidence="5">Putative non-LTR retroelement reverse transcriptase</fullName>
    </submittedName>
</protein>
<proteinExistence type="predicted"/>
<evidence type="ECO:0000259" key="3">
    <source>
        <dbReference type="Pfam" id="PF13456"/>
    </source>
</evidence>
<dbReference type="PIR" id="C84528">
    <property type="entry name" value="C84528"/>
</dbReference>
<sequence>MTNRIPYNQKGKGIERGYSPPPRKRIRGPDLDTSDLIEENALTLIGRLTNPSGQRLWALFLFLSNRWTLRGKATGSDLGQGVFQLKFDFSEDLQQVLDNRPYHFDQWMVILQKWEPVISPSFPCLIPFWIELQGLPKHYWKPEMLKSIGEELGTVMDQEITSSTVKIKVLLDGLQPITKETIVDFPDGREAVVYLDYKNLKNHCRHCHRLTHEEKHCPGVAKKSETQRNPSPVQSASLHASKSSSRNYYIPQDNFIAPRSSSQRSERSAIPHQAVNSAKRRLNQDGVRSKSPSTLRYSPQRRFFNRENFHRYGDNQRRHHSQDSSKSYHQDGGFAPFPPQQLQWREKSNSSAGLHATSSSGSKACRPPLERDVASSDPLTPPTLKGSDPRSLGMEVSSPPPTKDQVMSELRDLTVQYLSCPDPVENAARKIRVFQGETRNLMDTTALGILSAASGSDLLAYESTEIPPGSLATSSNLECVPAAQLKEEKEGRFSESANPSSLRMGQKTHAWLMANSDWIMAYPSGRSEYLHFEGSDHRPLVTSFDPKTKKRKCIFRYDRRLKDNDEVKKLVLDSWNSNLSATVDHRIFACRSSIILWSKQHHLNSQVEIFTLREQLEDEISSNSSPQEEIDSINTRLLSAYQREKAFWKQRSRNLWLALGDKNSGFFHAATKNRRAINNIAVIESSAGLPVYEEDEIVSAISDYYQQIFTYVPGDRITTVNAALKPCITTAMNEKLIMLPSPAEIKLACFSIHPDKAPETQSAFVPQRAISDNVLITHEALHYLKTSGAQKRCFMAVKTDMSKAYDRLEWNFIETALSRMGFHTQWISWIMQCVCTVSYSFLFNGQAKGEVLSGLCNVALSHGSLVGLRVSKQSPRVNHLLFADDTMFFCRSDPKSCPKLKQILHQYELASGSFLLLESSTAGKLTMLKSVLSAMPSYTMSCFKIPNNLCKRIQSALTRFWWDTKAEKKNMCWLSLISPQAPMGPPTEDTQNWLVSDLLFPGSLEWNTSLIKRLLPIYESDILRLKPIKTGAPDIWGWLPIMDGVCTTKSGYFHALAETNTPLVPPVSESSSAVSSNQTPFDWKANICSVKSSPKTKLLLWKMAQNALQSVTEGLIAAIKLICLPPIGIGLGPLAPWIFWTIWTSRNQLIFNKKSIPVVDALGRALRKLPFKPLLLINPFICLTDASWKTDAHAGLGWIFMDNNERTFSKGSLAVAHVGSPLMAEALATLIAIRVAIGLALTHISFVSDSLTLVKALNSKLQSKELHGILHDILALSSTFTCCSFNFIPKENNRQADALAKAALFSSCTET</sequence>
<dbReference type="CDD" id="cd06222">
    <property type="entry name" value="RNase_H_like"/>
    <property type="match status" value="1"/>
</dbReference>
<keyword evidence="5" id="KW-0808">Transferase</keyword>
<dbReference type="PANTHER" id="PTHR31286:SF163">
    <property type="entry name" value="ZINC KNUCKLE CX2CX4HX4C DOMAIN-CONTAINING PROTEIN"/>
    <property type="match status" value="1"/>
</dbReference>